<dbReference type="CDD" id="cd00085">
    <property type="entry name" value="HNHc"/>
    <property type="match status" value="1"/>
</dbReference>
<reference evidence="4 5" key="1">
    <citation type="submission" date="2019-11" db="EMBL/GenBank/DDBJ databases">
        <title>Nocardia sp. nov. CT2-14 isolated from soil.</title>
        <authorList>
            <person name="Kanchanasin P."/>
            <person name="Tanasupawat S."/>
            <person name="Yuki M."/>
            <person name="Kudo T."/>
        </authorList>
    </citation>
    <scope>NUCLEOTIDE SEQUENCE [LARGE SCALE GENOMIC DNA]</scope>
    <source>
        <strain evidence="4 5">CT2-14</strain>
    </source>
</reference>
<comment type="similarity">
    <text evidence="1">Belongs to the Rv1128c/1148c/1588c/1702c/1945/3466 family.</text>
</comment>
<dbReference type="EMBL" id="WMBB01000014">
    <property type="protein sequence ID" value="MTE16286.1"/>
    <property type="molecule type" value="Genomic_DNA"/>
</dbReference>
<gene>
    <name evidence="4" type="ORF">GLP40_26405</name>
</gene>
<evidence type="ECO:0000259" key="3">
    <source>
        <dbReference type="SMART" id="SM00507"/>
    </source>
</evidence>
<dbReference type="InterPro" id="IPR002711">
    <property type="entry name" value="HNH"/>
</dbReference>
<dbReference type="Gene3D" id="1.10.30.50">
    <property type="match status" value="1"/>
</dbReference>
<evidence type="ECO:0000256" key="1">
    <source>
        <dbReference type="ARBA" id="ARBA00023450"/>
    </source>
</evidence>
<evidence type="ECO:0000256" key="2">
    <source>
        <dbReference type="SAM" id="MobiDB-lite"/>
    </source>
</evidence>
<accession>A0A6I3L7C3</accession>
<keyword evidence="5" id="KW-1185">Reference proteome</keyword>
<feature type="compositionally biased region" description="Basic and acidic residues" evidence="2">
    <location>
        <begin position="473"/>
        <end position="490"/>
    </location>
</feature>
<protein>
    <submittedName>
        <fullName evidence="4">DUF222 domain-containing protein</fullName>
    </submittedName>
</protein>
<dbReference type="RefSeq" id="WP_154790732.1">
    <property type="nucleotide sequence ID" value="NZ_WMBB01000014.1"/>
</dbReference>
<sequence length="490" mass="52245">MKWRELVHADVPAAVSAVREATDDLLDLSLVPYADDEIVDVMREVEAVRRQLDVVARQLAAEAQGRCLPQRSGSGKLSKFLQETLNLGRGEAAARAAAVDVLADRTDPVSGVVKAPVLVWTAAAQAGGLVSGEHARVIGKIMARIPGSVNADDRELADQQLVGLALHMSPDVLPVLGERILAHLDPDGRRTGDEDRARMRGISLGAQRADGMRPISGLLSPALSAVLDPYLAKAARPGMCNPEDPDSPWVADDRLDAKTVEQAAGRDRRSTAQRTHDAVLALLRPDFGPEKFGAHRGLPVSTIFTMTVTEVERAAGVTTTASGGTISIPEALRLAQNAIPFLAVFDHHGLPLHLGRAKRLASPAQRLALIAAEKGCTRPGCTAPATLTAVHHVQEWAEGGGTDIENLTLACDACHGLVHDGPGGWKTVVLGHDSGYPGRTGWIAPPHQDPSQTPRVNHHHHAPEQVARTLARSRNERRSWLSGERTGDPA</sequence>
<dbReference type="Pfam" id="PF02720">
    <property type="entry name" value="DUF222"/>
    <property type="match status" value="1"/>
</dbReference>
<evidence type="ECO:0000313" key="5">
    <source>
        <dbReference type="Proteomes" id="UP000432464"/>
    </source>
</evidence>
<dbReference type="GO" id="GO:0008270">
    <property type="term" value="F:zinc ion binding"/>
    <property type="evidence" value="ECO:0007669"/>
    <property type="project" value="InterPro"/>
</dbReference>
<dbReference type="Pfam" id="PF01844">
    <property type="entry name" value="HNH"/>
    <property type="match status" value="1"/>
</dbReference>
<comment type="caution">
    <text evidence="4">The sequence shown here is derived from an EMBL/GenBank/DDBJ whole genome shotgun (WGS) entry which is preliminary data.</text>
</comment>
<dbReference type="GO" id="GO:0003676">
    <property type="term" value="F:nucleic acid binding"/>
    <property type="evidence" value="ECO:0007669"/>
    <property type="project" value="InterPro"/>
</dbReference>
<dbReference type="Proteomes" id="UP000432464">
    <property type="component" value="Unassembled WGS sequence"/>
</dbReference>
<feature type="domain" description="HNH nuclease" evidence="3">
    <location>
        <begin position="364"/>
        <end position="416"/>
    </location>
</feature>
<dbReference type="GO" id="GO:0004519">
    <property type="term" value="F:endonuclease activity"/>
    <property type="evidence" value="ECO:0007669"/>
    <property type="project" value="InterPro"/>
</dbReference>
<dbReference type="SMART" id="SM00507">
    <property type="entry name" value="HNHc"/>
    <property type="match status" value="1"/>
</dbReference>
<feature type="region of interest" description="Disordered" evidence="2">
    <location>
        <begin position="439"/>
        <end position="490"/>
    </location>
</feature>
<proteinExistence type="inferred from homology"/>
<name>A0A6I3L7C3_9NOCA</name>
<dbReference type="InterPro" id="IPR003615">
    <property type="entry name" value="HNH_nuc"/>
</dbReference>
<dbReference type="AlphaFoldDB" id="A0A6I3L7C3"/>
<evidence type="ECO:0000313" key="4">
    <source>
        <dbReference type="EMBL" id="MTE16286.1"/>
    </source>
</evidence>
<organism evidence="4 5">
    <name type="scientific">Nocardia aurantiaca</name>
    <dbReference type="NCBI Taxonomy" id="2675850"/>
    <lineage>
        <taxon>Bacteria</taxon>
        <taxon>Bacillati</taxon>
        <taxon>Actinomycetota</taxon>
        <taxon>Actinomycetes</taxon>
        <taxon>Mycobacteriales</taxon>
        <taxon>Nocardiaceae</taxon>
        <taxon>Nocardia</taxon>
    </lineage>
</organism>
<dbReference type="InterPro" id="IPR003870">
    <property type="entry name" value="DUF222"/>
</dbReference>